<keyword evidence="3" id="KW-1185">Reference proteome</keyword>
<dbReference type="PROSITE" id="PS51029">
    <property type="entry name" value="MADF"/>
    <property type="match status" value="1"/>
</dbReference>
<evidence type="ECO:0000256" key="1">
    <source>
        <dbReference type="SAM" id="MobiDB-lite"/>
    </source>
</evidence>
<feature type="region of interest" description="Disordered" evidence="1">
    <location>
        <begin position="121"/>
        <end position="141"/>
    </location>
</feature>
<evidence type="ECO:0000313" key="3">
    <source>
        <dbReference type="Proteomes" id="UP000887540"/>
    </source>
</evidence>
<dbReference type="Proteomes" id="UP000887540">
    <property type="component" value="Unplaced"/>
</dbReference>
<sequence length="184" mass="21672">MSKRKRQNYICLKDIEDVLIEALINKVHIRTEIWDRNNPAYVKNNHESHRFFDEINRELVQEGFETTEGNSLNSAAIWSSLKKEFYRQLSKENLPSDSGNTQDKKWKWMDHMEFMRTTRDDTQERMDTSSQIPKKTPRNSTKMQALKEDLNGTLSKGIESLIGVQENDTKKIAVLLIHRPMLKF</sequence>
<dbReference type="InterPro" id="IPR006578">
    <property type="entry name" value="MADF-dom"/>
</dbReference>
<evidence type="ECO:0000313" key="4">
    <source>
        <dbReference type="WBParaSite" id="ACRNAN_scaffold4797.g9422.t1"/>
    </source>
</evidence>
<proteinExistence type="predicted"/>
<dbReference type="AlphaFoldDB" id="A0A914DZM3"/>
<dbReference type="Pfam" id="PF10545">
    <property type="entry name" value="MADF_DNA_bdg"/>
    <property type="match status" value="1"/>
</dbReference>
<feature type="domain" description="MADF" evidence="2">
    <location>
        <begin position="22"/>
        <end position="120"/>
    </location>
</feature>
<protein>
    <submittedName>
        <fullName evidence="4">MADF domain-containing protein</fullName>
    </submittedName>
</protein>
<name>A0A914DZM3_9BILA</name>
<feature type="compositionally biased region" description="Polar residues" evidence="1">
    <location>
        <begin position="128"/>
        <end position="141"/>
    </location>
</feature>
<accession>A0A914DZM3</accession>
<organism evidence="3 4">
    <name type="scientific">Acrobeloides nanus</name>
    <dbReference type="NCBI Taxonomy" id="290746"/>
    <lineage>
        <taxon>Eukaryota</taxon>
        <taxon>Metazoa</taxon>
        <taxon>Ecdysozoa</taxon>
        <taxon>Nematoda</taxon>
        <taxon>Chromadorea</taxon>
        <taxon>Rhabditida</taxon>
        <taxon>Tylenchina</taxon>
        <taxon>Cephalobomorpha</taxon>
        <taxon>Cephaloboidea</taxon>
        <taxon>Cephalobidae</taxon>
        <taxon>Acrobeloides</taxon>
    </lineage>
</organism>
<evidence type="ECO:0000259" key="2">
    <source>
        <dbReference type="PROSITE" id="PS51029"/>
    </source>
</evidence>
<reference evidence="4" key="1">
    <citation type="submission" date="2022-11" db="UniProtKB">
        <authorList>
            <consortium name="WormBaseParasite"/>
        </authorList>
    </citation>
    <scope>IDENTIFICATION</scope>
</reference>
<dbReference type="WBParaSite" id="ACRNAN_scaffold4797.g9422.t1">
    <property type="protein sequence ID" value="ACRNAN_scaffold4797.g9422.t1"/>
    <property type="gene ID" value="ACRNAN_scaffold4797.g9422"/>
</dbReference>